<feature type="region of interest" description="Disordered" evidence="1">
    <location>
        <begin position="30"/>
        <end position="52"/>
    </location>
</feature>
<protein>
    <submittedName>
        <fullName evidence="2">Uncharacterized protein</fullName>
    </submittedName>
</protein>
<dbReference type="AlphaFoldDB" id="A0A930FPJ9"/>
<accession>A0A930FPJ9</accession>
<name>A0A930FPJ9_9FIRM</name>
<evidence type="ECO:0000313" key="2">
    <source>
        <dbReference type="EMBL" id="MBF1129809.1"/>
    </source>
</evidence>
<evidence type="ECO:0000256" key="1">
    <source>
        <dbReference type="SAM" id="MobiDB-lite"/>
    </source>
</evidence>
<proteinExistence type="predicted"/>
<dbReference type="EMBL" id="JABZMK010000056">
    <property type="protein sequence ID" value="MBF1129809.1"/>
    <property type="molecule type" value="Genomic_DNA"/>
</dbReference>
<reference evidence="2" key="1">
    <citation type="submission" date="2020-04" db="EMBL/GenBank/DDBJ databases">
        <title>Deep metagenomics examines the oral microbiome during advanced dental caries in children, revealing novel taxa and co-occurrences with host molecules.</title>
        <authorList>
            <person name="Baker J.L."/>
            <person name="Morton J.T."/>
            <person name="Dinis M."/>
            <person name="Alvarez R."/>
            <person name="Tran N.C."/>
            <person name="Knight R."/>
            <person name="Edlund A."/>
        </authorList>
    </citation>
    <scope>NUCLEOTIDE SEQUENCE</scope>
    <source>
        <strain evidence="2">JCVI_32_bin.14</strain>
    </source>
</reference>
<organism evidence="2 3">
    <name type="scientific">Dialister invisus</name>
    <dbReference type="NCBI Taxonomy" id="218538"/>
    <lineage>
        <taxon>Bacteria</taxon>
        <taxon>Bacillati</taxon>
        <taxon>Bacillota</taxon>
        <taxon>Negativicutes</taxon>
        <taxon>Veillonellales</taxon>
        <taxon>Veillonellaceae</taxon>
        <taxon>Dialister</taxon>
    </lineage>
</organism>
<sequence>MEILKVRLSTAAYRKRNLFIESEQDRKSYEEKSKISNMSVSGRPGSAVSVSG</sequence>
<comment type="caution">
    <text evidence="2">The sequence shown here is derived from an EMBL/GenBank/DDBJ whole genome shotgun (WGS) entry which is preliminary data.</text>
</comment>
<dbReference type="Proteomes" id="UP000757890">
    <property type="component" value="Unassembled WGS sequence"/>
</dbReference>
<evidence type="ECO:0000313" key="3">
    <source>
        <dbReference type="Proteomes" id="UP000757890"/>
    </source>
</evidence>
<gene>
    <name evidence="2" type="ORF">HXL70_07185</name>
</gene>